<protein>
    <submittedName>
        <fullName evidence="4">Flavodoxin family protein</fullName>
    </submittedName>
</protein>
<evidence type="ECO:0000256" key="2">
    <source>
        <dbReference type="ARBA" id="ARBA00022643"/>
    </source>
</evidence>
<dbReference type="Gene3D" id="3.40.50.360">
    <property type="match status" value="1"/>
</dbReference>
<evidence type="ECO:0000256" key="1">
    <source>
        <dbReference type="ARBA" id="ARBA00022630"/>
    </source>
</evidence>
<keyword evidence="5" id="KW-1185">Reference proteome</keyword>
<reference evidence="4" key="1">
    <citation type="submission" date="2020-12" db="EMBL/GenBank/DDBJ databases">
        <title>M. sibirica DSM 26468T genome.</title>
        <authorList>
            <person name="Thieme N."/>
            <person name="Rettenmaier R."/>
            <person name="Zverlov V."/>
            <person name="Liebl W."/>
        </authorList>
    </citation>
    <scope>NUCLEOTIDE SEQUENCE</scope>
    <source>
        <strain evidence="4">DSM 26468</strain>
    </source>
</reference>
<dbReference type="RefSeq" id="WP_197662187.1">
    <property type="nucleotide sequence ID" value="NZ_JAEAGR010000015.1"/>
</dbReference>
<dbReference type="GO" id="GO:0016491">
    <property type="term" value="F:oxidoreductase activity"/>
    <property type="evidence" value="ECO:0007669"/>
    <property type="project" value="InterPro"/>
</dbReference>
<dbReference type="InterPro" id="IPR029039">
    <property type="entry name" value="Flavoprotein-like_sf"/>
</dbReference>
<feature type="domain" description="NADPH-dependent FMN reductase-like" evidence="3">
    <location>
        <begin position="1"/>
        <end position="151"/>
    </location>
</feature>
<dbReference type="InterPro" id="IPR005025">
    <property type="entry name" value="FMN_Rdtase-like_dom"/>
</dbReference>
<dbReference type="Pfam" id="PF03358">
    <property type="entry name" value="FMN_red"/>
    <property type="match status" value="1"/>
</dbReference>
<dbReference type="InterPro" id="IPR051796">
    <property type="entry name" value="ISF_SsuE-like"/>
</dbReference>
<name>A0A8J7L0A7_9FIRM</name>
<dbReference type="Proteomes" id="UP000623269">
    <property type="component" value="Unassembled WGS sequence"/>
</dbReference>
<dbReference type="SUPFAM" id="SSF52218">
    <property type="entry name" value="Flavoproteins"/>
    <property type="match status" value="1"/>
</dbReference>
<dbReference type="AlphaFoldDB" id="A0A8J7L0A7"/>
<evidence type="ECO:0000313" key="5">
    <source>
        <dbReference type="Proteomes" id="UP000623269"/>
    </source>
</evidence>
<dbReference type="PANTHER" id="PTHR43278:SF4">
    <property type="entry name" value="NAD(P)H-DEPENDENT FMN-CONTAINING OXIDOREDUCTASE YWQN-RELATED"/>
    <property type="match status" value="1"/>
</dbReference>
<dbReference type="PANTHER" id="PTHR43278">
    <property type="entry name" value="NAD(P)H-DEPENDENT FMN-CONTAINING OXIDOREDUCTASE YWQN-RELATED"/>
    <property type="match status" value="1"/>
</dbReference>
<keyword evidence="2" id="KW-0288">FMN</keyword>
<dbReference type="EMBL" id="JAEAGR010000015">
    <property type="protein sequence ID" value="MBH1941943.1"/>
    <property type="molecule type" value="Genomic_DNA"/>
</dbReference>
<sequence>MKVIAINGSPKPRGNTYYALKTVCDVLNQENIQTEIITVGNMDIKGCMACGRCADGHCIFSDENFKELVEKVYEADALLLGSPVYYAGIAGTMKSFLDRLFFASRGRMRHKVGASVAIPRRSGGMNTFDQLNNYFLISEMLIAPSYYWNVIHGGAPREVLEDAEGMSVLHNLAQNITWMLKIKEYSKTSHPAPKPYPRAWTNFIR</sequence>
<accession>A0A8J7L0A7</accession>
<comment type="caution">
    <text evidence="4">The sequence shown here is derived from an EMBL/GenBank/DDBJ whole genome shotgun (WGS) entry which is preliminary data.</text>
</comment>
<keyword evidence="1" id="KW-0285">Flavoprotein</keyword>
<organism evidence="4 5">
    <name type="scientific">Mobilitalea sibirica</name>
    <dbReference type="NCBI Taxonomy" id="1462919"/>
    <lineage>
        <taxon>Bacteria</taxon>
        <taxon>Bacillati</taxon>
        <taxon>Bacillota</taxon>
        <taxon>Clostridia</taxon>
        <taxon>Lachnospirales</taxon>
        <taxon>Lachnospiraceae</taxon>
        <taxon>Mobilitalea</taxon>
    </lineage>
</organism>
<proteinExistence type="predicted"/>
<evidence type="ECO:0000313" key="4">
    <source>
        <dbReference type="EMBL" id="MBH1941943.1"/>
    </source>
</evidence>
<evidence type="ECO:0000259" key="3">
    <source>
        <dbReference type="Pfam" id="PF03358"/>
    </source>
</evidence>
<gene>
    <name evidence="4" type="ORF">I5677_13660</name>
</gene>